<proteinExistence type="predicted"/>
<gene>
    <name evidence="3" type="primary">LOC107006344</name>
</gene>
<dbReference type="Proteomes" id="UP000694930">
    <property type="component" value="Chromosome 12"/>
</dbReference>
<accession>A0ABM1FQV9</accession>
<dbReference type="PANTHER" id="PTHR48475:SF1">
    <property type="entry name" value="RNASE H TYPE-1 DOMAIN-CONTAINING PROTEIN"/>
    <property type="match status" value="1"/>
</dbReference>
<reference evidence="2" key="1">
    <citation type="journal article" date="2014" name="Nat. Genet.">
        <title>The genome of the stress-tolerant wild tomato species Solanum pennellii.</title>
        <authorList>
            <person name="Bolger A."/>
            <person name="Scossa F."/>
            <person name="Bolger M.E."/>
            <person name="Lanz C."/>
            <person name="Maumus F."/>
            <person name="Tohge T."/>
            <person name="Quesneville H."/>
            <person name="Alseekh S."/>
            <person name="Sorensen I."/>
            <person name="Lichtenstein G."/>
            <person name="Fich E.A."/>
            <person name="Conte M."/>
            <person name="Keller H."/>
            <person name="Schneeberger K."/>
            <person name="Schwacke R."/>
            <person name="Ofner I."/>
            <person name="Vrebalov J."/>
            <person name="Xu Y."/>
            <person name="Osorio S."/>
            <person name="Aflitos S.A."/>
            <person name="Schijlen E."/>
            <person name="Jimenez-Gomez J.M."/>
            <person name="Ryngajllo M."/>
            <person name="Kimura S."/>
            <person name="Kumar R."/>
            <person name="Koenig D."/>
            <person name="Headland L.R."/>
            <person name="Maloof J.N."/>
            <person name="Sinha N."/>
            <person name="van Ham R.C."/>
            <person name="Lankhorst R.K."/>
            <person name="Mao L."/>
            <person name="Vogel A."/>
            <person name="Arsova B."/>
            <person name="Panstruga R."/>
            <person name="Fei Z."/>
            <person name="Rose J.K."/>
            <person name="Zamir D."/>
            <person name="Carrari F."/>
            <person name="Giovannoni J.J."/>
            <person name="Weigel D."/>
            <person name="Usadel B."/>
            <person name="Fernie A.R."/>
        </authorList>
    </citation>
    <scope>NUCLEOTIDE SEQUENCE [LARGE SCALE GENOMIC DNA]</scope>
    <source>
        <strain evidence="2">cv. LA0716</strain>
    </source>
</reference>
<evidence type="ECO:0000313" key="3">
    <source>
        <dbReference type="RefSeq" id="XP_015060400.1"/>
    </source>
</evidence>
<protein>
    <submittedName>
        <fullName evidence="3">Uncharacterized protein LOC107006344</fullName>
    </submittedName>
</protein>
<dbReference type="GeneID" id="107006344"/>
<dbReference type="SUPFAM" id="SSF53098">
    <property type="entry name" value="Ribonuclease H-like"/>
    <property type="match status" value="2"/>
</dbReference>
<name>A0ABM1FQV9_SOLPN</name>
<organism evidence="2 3">
    <name type="scientific">Solanum pennellii</name>
    <name type="common">Tomato</name>
    <name type="synonym">Lycopersicon pennellii</name>
    <dbReference type="NCBI Taxonomy" id="28526"/>
    <lineage>
        <taxon>Eukaryota</taxon>
        <taxon>Viridiplantae</taxon>
        <taxon>Streptophyta</taxon>
        <taxon>Embryophyta</taxon>
        <taxon>Tracheophyta</taxon>
        <taxon>Spermatophyta</taxon>
        <taxon>Magnoliopsida</taxon>
        <taxon>eudicotyledons</taxon>
        <taxon>Gunneridae</taxon>
        <taxon>Pentapetalae</taxon>
        <taxon>asterids</taxon>
        <taxon>lamiids</taxon>
        <taxon>Solanales</taxon>
        <taxon>Solanaceae</taxon>
        <taxon>Solanoideae</taxon>
        <taxon>Solaneae</taxon>
        <taxon>Solanum</taxon>
        <taxon>Solanum subgen. Lycopersicon</taxon>
    </lineage>
</organism>
<dbReference type="RefSeq" id="XP_015060400.1">
    <property type="nucleotide sequence ID" value="XM_015204914.1"/>
</dbReference>
<dbReference type="PROSITE" id="PS50994">
    <property type="entry name" value="INTEGRASE"/>
    <property type="match status" value="1"/>
</dbReference>
<keyword evidence="2" id="KW-1185">Reference proteome</keyword>
<dbReference type="PANTHER" id="PTHR48475">
    <property type="entry name" value="RIBONUCLEASE H"/>
    <property type="match status" value="1"/>
</dbReference>
<dbReference type="InterPro" id="IPR012337">
    <property type="entry name" value="RNaseH-like_sf"/>
</dbReference>
<feature type="domain" description="Integrase catalytic" evidence="1">
    <location>
        <begin position="231"/>
        <end position="371"/>
    </location>
</feature>
<evidence type="ECO:0000313" key="2">
    <source>
        <dbReference type="Proteomes" id="UP000694930"/>
    </source>
</evidence>
<evidence type="ECO:0000259" key="1">
    <source>
        <dbReference type="PROSITE" id="PS50994"/>
    </source>
</evidence>
<reference evidence="3" key="2">
    <citation type="submission" date="2025-08" db="UniProtKB">
        <authorList>
            <consortium name="RefSeq"/>
        </authorList>
    </citation>
    <scope>IDENTIFICATION</scope>
</reference>
<dbReference type="Gene3D" id="3.30.420.10">
    <property type="entry name" value="Ribonuclease H-like superfamily/Ribonuclease H"/>
    <property type="match status" value="2"/>
</dbReference>
<dbReference type="InterPro" id="IPR036397">
    <property type="entry name" value="RNaseH_sf"/>
</dbReference>
<sequence>MYWGGLCSEFGQHYPVVAKLPCNCTNNMDEYEACIPLLNMFIDMNVHEFLVIGDSDSLIHQVQKEWAVKNPKITPIEFKHTPKTQNELADPLATIATMIKHPDTDYIDPLDIEIKEQPVHCSHVEVEPDGLPWCFDIKIYLEFGTFPDNSTFNQKKLIRRLDLNFFLSGKVIYRRTPDFALLRCIDAAETVKLIKQIHAGVCDKHMNGLTLARNILRAGYFWMTLEHDCCSSSWSFVPWGMNVIGPIEPAPSDGHRLILVAINYFTKWVKAASYMSVTKKVLADFVCNNLICWVGVPESIITDNGVNQNSYLMRDICEQFRITHQNSTAYRPKMNGVVEAANKNIKKIIRKMIDNHRGWHEMFPYAFWDTK</sequence>
<dbReference type="InterPro" id="IPR001584">
    <property type="entry name" value="Integrase_cat-core"/>
</dbReference>